<keyword evidence="5 7" id="KW-1133">Transmembrane helix</keyword>
<evidence type="ECO:0000256" key="6">
    <source>
        <dbReference type="ARBA" id="ARBA00023136"/>
    </source>
</evidence>
<evidence type="ECO:0000259" key="8">
    <source>
        <dbReference type="Pfam" id="PF02308"/>
    </source>
</evidence>
<evidence type="ECO:0000313" key="10">
    <source>
        <dbReference type="Proteomes" id="UP000322244"/>
    </source>
</evidence>
<dbReference type="PANTHER" id="PTHR33778:SF1">
    <property type="entry name" value="MAGNESIUM TRANSPORTER YHID-RELATED"/>
    <property type="match status" value="1"/>
</dbReference>
<dbReference type="InterPro" id="IPR049177">
    <property type="entry name" value="MgtC_SapB_SrpB_YhiD_N"/>
</dbReference>
<sequence>MLTGSGQGLRQITELLTAFVLSALIGLEREIRGKSAGLRTQTIVGTSSALILLVSKYGFDDVLNSGLVILDPSRVAAQIVSGIGFLGAGLIITRQGAVRGLTTAAAVWETAAIGMAAAGGLVLLAMVVTLLHFFIVLGFAPLVSRFSNRFTRSIRIHVTYEDGRGVLRQLLNTCSEHGWSLTSLAADPPNGNRDLLENLSPAVPGHVGVMVTLAGTGIRDASVVLAAVDGVVTIDLMDDESE</sequence>
<keyword evidence="6 7" id="KW-0472">Membrane</keyword>
<dbReference type="InterPro" id="IPR003416">
    <property type="entry name" value="MgtC/SapB/SrpB/YhiD_fam"/>
</dbReference>
<comment type="caution">
    <text evidence="9">The sequence shown here is derived from an EMBL/GenBank/DDBJ whole genome shotgun (WGS) entry which is preliminary data.</text>
</comment>
<name>A0A5A7S7C3_9NOCA</name>
<comment type="similarity">
    <text evidence="2">Belongs to the MgtC/SapB family.</text>
</comment>
<accession>A0A5A7S7C3</accession>
<feature type="transmembrane region" description="Helical" evidence="7">
    <location>
        <begin position="123"/>
        <end position="143"/>
    </location>
</feature>
<evidence type="ECO:0000256" key="2">
    <source>
        <dbReference type="ARBA" id="ARBA00009298"/>
    </source>
</evidence>
<feature type="domain" description="MgtC/SapB/SrpB/YhiD N-terminal" evidence="8">
    <location>
        <begin position="15"/>
        <end position="142"/>
    </location>
</feature>
<dbReference type="OrthoDB" id="9811198at2"/>
<evidence type="ECO:0000256" key="1">
    <source>
        <dbReference type="ARBA" id="ARBA00004651"/>
    </source>
</evidence>
<keyword evidence="3" id="KW-1003">Cell membrane</keyword>
<dbReference type="Pfam" id="PF02308">
    <property type="entry name" value="MgtC"/>
    <property type="match status" value="1"/>
</dbReference>
<keyword evidence="4 7" id="KW-0812">Transmembrane</keyword>
<organism evidence="9 10">
    <name type="scientific">Antrihabitans cavernicola</name>
    <dbReference type="NCBI Taxonomy" id="2495913"/>
    <lineage>
        <taxon>Bacteria</taxon>
        <taxon>Bacillati</taxon>
        <taxon>Actinomycetota</taxon>
        <taxon>Actinomycetes</taxon>
        <taxon>Mycobacteriales</taxon>
        <taxon>Nocardiaceae</taxon>
        <taxon>Antrihabitans</taxon>
    </lineage>
</organism>
<reference evidence="9 10" key="1">
    <citation type="submission" date="2019-07" db="EMBL/GenBank/DDBJ databases">
        <title>Rhodococcus cavernicolus sp. nov., isolated from a cave.</title>
        <authorList>
            <person name="Lee S.D."/>
        </authorList>
    </citation>
    <scope>NUCLEOTIDE SEQUENCE [LARGE SCALE GENOMIC DNA]</scope>
    <source>
        <strain evidence="9 10">C1-24</strain>
    </source>
</reference>
<proteinExistence type="inferred from homology"/>
<dbReference type="PANTHER" id="PTHR33778">
    <property type="entry name" value="PROTEIN MGTC"/>
    <property type="match status" value="1"/>
</dbReference>
<evidence type="ECO:0000256" key="3">
    <source>
        <dbReference type="ARBA" id="ARBA00022475"/>
    </source>
</evidence>
<dbReference type="EMBL" id="VLNY01000008">
    <property type="protein sequence ID" value="KAA0021796.1"/>
    <property type="molecule type" value="Genomic_DNA"/>
</dbReference>
<comment type="subcellular location">
    <subcellularLocation>
        <location evidence="1">Cell membrane</location>
        <topology evidence="1">Multi-pass membrane protein</topology>
    </subcellularLocation>
</comment>
<dbReference type="Proteomes" id="UP000322244">
    <property type="component" value="Unassembled WGS sequence"/>
</dbReference>
<evidence type="ECO:0000256" key="4">
    <source>
        <dbReference type="ARBA" id="ARBA00022692"/>
    </source>
</evidence>
<evidence type="ECO:0000256" key="7">
    <source>
        <dbReference type="SAM" id="Phobius"/>
    </source>
</evidence>
<keyword evidence="10" id="KW-1185">Reference proteome</keyword>
<protein>
    <submittedName>
        <fullName evidence="9">MgtC/SapB family protein</fullName>
    </submittedName>
</protein>
<dbReference type="PRINTS" id="PR01837">
    <property type="entry name" value="MGTCSAPBPROT"/>
</dbReference>
<evidence type="ECO:0000256" key="5">
    <source>
        <dbReference type="ARBA" id="ARBA00022989"/>
    </source>
</evidence>
<evidence type="ECO:0000313" key="9">
    <source>
        <dbReference type="EMBL" id="KAA0021796.1"/>
    </source>
</evidence>
<dbReference type="GO" id="GO:0005886">
    <property type="term" value="C:plasma membrane"/>
    <property type="evidence" value="ECO:0007669"/>
    <property type="project" value="UniProtKB-SubCell"/>
</dbReference>
<gene>
    <name evidence="9" type="ORF">FOY51_17510</name>
</gene>
<dbReference type="AlphaFoldDB" id="A0A5A7S7C3"/>